<dbReference type="KEGG" id="vra:106753285"/>
<dbReference type="GeneID" id="106753285"/>
<protein>
    <submittedName>
        <fullName evidence="3">Uncharacterized protein LOC106753285</fullName>
    </submittedName>
</protein>
<name>A0A1S3T9X9_VIGRR</name>
<dbReference type="RefSeq" id="XP_014490568.1">
    <property type="nucleotide sequence ID" value="XM_014635082.1"/>
</dbReference>
<dbReference type="Proteomes" id="UP000087766">
    <property type="component" value="Chromosome 2"/>
</dbReference>
<dbReference type="PANTHER" id="PTHR11439">
    <property type="entry name" value="GAG-POL-RELATED RETROTRANSPOSON"/>
    <property type="match status" value="1"/>
</dbReference>
<proteinExistence type="predicted"/>
<feature type="domain" description="Reverse transcriptase Ty1/copia-type" evidence="1">
    <location>
        <begin position="2"/>
        <end position="64"/>
    </location>
</feature>
<dbReference type="STRING" id="3916.A0A1S3T9X9"/>
<keyword evidence="2" id="KW-1185">Reference proteome</keyword>
<reference evidence="3" key="2">
    <citation type="submission" date="2025-08" db="UniProtKB">
        <authorList>
            <consortium name="RefSeq"/>
        </authorList>
    </citation>
    <scope>IDENTIFICATION</scope>
    <source>
        <tissue evidence="3">Leaf</tissue>
    </source>
</reference>
<evidence type="ECO:0000313" key="3">
    <source>
        <dbReference type="RefSeq" id="XP_014490568.1"/>
    </source>
</evidence>
<dbReference type="AlphaFoldDB" id="A0A1S3T9X9"/>
<evidence type="ECO:0000259" key="1">
    <source>
        <dbReference type="Pfam" id="PF07727"/>
    </source>
</evidence>
<dbReference type="Pfam" id="PF07727">
    <property type="entry name" value="RVT_2"/>
    <property type="match status" value="1"/>
</dbReference>
<reference evidence="2" key="1">
    <citation type="journal article" date="2014" name="Nat. Commun.">
        <title>Genome sequence of mungbean and insights into evolution within Vigna species.</title>
        <authorList>
            <person name="Kang Y.J."/>
            <person name="Kim S.K."/>
            <person name="Kim M.Y."/>
            <person name="Lestari P."/>
            <person name="Kim K.H."/>
            <person name="Ha B.K."/>
            <person name="Jun T.H."/>
            <person name="Hwang W.J."/>
            <person name="Lee T."/>
            <person name="Lee J."/>
            <person name="Shim S."/>
            <person name="Yoon M.Y."/>
            <person name="Jang Y.E."/>
            <person name="Han K.S."/>
            <person name="Taeprayoon P."/>
            <person name="Yoon N."/>
            <person name="Somta P."/>
            <person name="Tanya P."/>
            <person name="Kim K.S."/>
            <person name="Gwag J.G."/>
            <person name="Moon J.K."/>
            <person name="Lee Y.H."/>
            <person name="Park B.S."/>
            <person name="Bombarely A."/>
            <person name="Doyle J.J."/>
            <person name="Jackson S.A."/>
            <person name="Schafleitner R."/>
            <person name="Srinives P."/>
            <person name="Varshney R.K."/>
            <person name="Lee S.H."/>
        </authorList>
    </citation>
    <scope>NUCLEOTIDE SEQUENCE [LARGE SCALE GENOMIC DNA]</scope>
    <source>
        <strain evidence="2">cv. VC1973A</strain>
    </source>
</reference>
<dbReference type="OrthoDB" id="1422271at2759"/>
<sequence>MCEEFKSSMMLKFDMTDLGKMRYFLGVEVIQSNARIFICQRRYALEVLAKFNMVDSNPVRNPIVPGTMLSKDDNGVAVDATKFRKVIGSLMYLTVTRPDLMFEVNLISKFMANPK</sequence>
<gene>
    <name evidence="3" type="primary">LOC106753285</name>
</gene>
<dbReference type="InterPro" id="IPR013103">
    <property type="entry name" value="RVT_2"/>
</dbReference>
<evidence type="ECO:0000313" key="2">
    <source>
        <dbReference type="Proteomes" id="UP000087766"/>
    </source>
</evidence>
<accession>A0A1S3T9X9</accession>
<dbReference type="PANTHER" id="PTHR11439:SF483">
    <property type="entry name" value="PEPTIDE SYNTHASE GLIP-LIKE, PUTATIVE (AFU_ORTHOLOGUE AFUA_3G12920)-RELATED"/>
    <property type="match status" value="1"/>
</dbReference>
<organism evidence="2 3">
    <name type="scientific">Vigna radiata var. radiata</name>
    <name type="common">Mung bean</name>
    <name type="synonym">Phaseolus aureus</name>
    <dbReference type="NCBI Taxonomy" id="3916"/>
    <lineage>
        <taxon>Eukaryota</taxon>
        <taxon>Viridiplantae</taxon>
        <taxon>Streptophyta</taxon>
        <taxon>Embryophyta</taxon>
        <taxon>Tracheophyta</taxon>
        <taxon>Spermatophyta</taxon>
        <taxon>Magnoliopsida</taxon>
        <taxon>eudicotyledons</taxon>
        <taxon>Gunneridae</taxon>
        <taxon>Pentapetalae</taxon>
        <taxon>rosids</taxon>
        <taxon>fabids</taxon>
        <taxon>Fabales</taxon>
        <taxon>Fabaceae</taxon>
        <taxon>Papilionoideae</taxon>
        <taxon>50 kb inversion clade</taxon>
        <taxon>NPAAA clade</taxon>
        <taxon>indigoferoid/millettioid clade</taxon>
        <taxon>Phaseoleae</taxon>
        <taxon>Vigna</taxon>
    </lineage>
</organism>